<accession>W2MGV7</accession>
<dbReference type="VEuPathDB" id="FungiDB:PPTG_24894"/>
<dbReference type="AlphaFoldDB" id="W2MGV7"/>
<dbReference type="Proteomes" id="UP000054532">
    <property type="component" value="Unassembled WGS sequence"/>
</dbReference>
<name>W2MGV7_PHYNI</name>
<reference evidence="1" key="1">
    <citation type="submission" date="2013-11" db="EMBL/GenBank/DDBJ databases">
        <title>The Genome Sequence of Phytophthora parasitica IAC_01/95.</title>
        <authorList>
            <consortium name="The Broad Institute Genomics Platform"/>
            <person name="Russ C."/>
            <person name="Tyler B."/>
            <person name="Panabieres F."/>
            <person name="Shan W."/>
            <person name="Tripathy S."/>
            <person name="Grunwald N."/>
            <person name="Machado M."/>
            <person name="Johnson C.S."/>
            <person name="Arredondo F."/>
            <person name="Hong C."/>
            <person name="Coffey M."/>
            <person name="Young S.K."/>
            <person name="Zeng Q."/>
            <person name="Gargeya S."/>
            <person name="Fitzgerald M."/>
            <person name="Abouelleil A."/>
            <person name="Alvarado L."/>
            <person name="Chapman S.B."/>
            <person name="Gainer-Dewar J."/>
            <person name="Goldberg J."/>
            <person name="Griggs A."/>
            <person name="Gujja S."/>
            <person name="Hansen M."/>
            <person name="Howarth C."/>
            <person name="Imamovic A."/>
            <person name="Ireland A."/>
            <person name="Larimer J."/>
            <person name="McCowan C."/>
            <person name="Murphy C."/>
            <person name="Pearson M."/>
            <person name="Poon T.W."/>
            <person name="Priest M."/>
            <person name="Roberts A."/>
            <person name="Saif S."/>
            <person name="Shea T."/>
            <person name="Sykes S."/>
            <person name="Wortman J."/>
            <person name="Nusbaum C."/>
            <person name="Birren B."/>
        </authorList>
    </citation>
    <scope>NUCLEOTIDE SEQUENCE [LARGE SCALE GENOMIC DNA]</scope>
    <source>
        <strain evidence="1">IAC_01/95</strain>
    </source>
</reference>
<proteinExistence type="predicted"/>
<feature type="non-terminal residue" evidence="1">
    <location>
        <position position="82"/>
    </location>
</feature>
<evidence type="ECO:0000313" key="1">
    <source>
        <dbReference type="EMBL" id="ETM34719.1"/>
    </source>
</evidence>
<protein>
    <submittedName>
        <fullName evidence="1">Uncharacterized protein</fullName>
    </submittedName>
</protein>
<dbReference type="EMBL" id="KI695736">
    <property type="protein sequence ID" value="ETM34719.1"/>
    <property type="molecule type" value="Genomic_DNA"/>
</dbReference>
<organism evidence="1">
    <name type="scientific">Phytophthora nicotianae</name>
    <name type="common">Potato buckeye rot agent</name>
    <name type="synonym">Phytophthora parasitica</name>
    <dbReference type="NCBI Taxonomy" id="4792"/>
    <lineage>
        <taxon>Eukaryota</taxon>
        <taxon>Sar</taxon>
        <taxon>Stramenopiles</taxon>
        <taxon>Oomycota</taxon>
        <taxon>Peronosporomycetes</taxon>
        <taxon>Peronosporales</taxon>
        <taxon>Peronosporaceae</taxon>
        <taxon>Phytophthora</taxon>
    </lineage>
</organism>
<gene>
    <name evidence="1" type="ORF">L914_18246</name>
</gene>
<sequence length="82" mass="9174">MTGGSKHTGDFRHRTEPFIFEWAAEQTSQRRNIGGSSDYATPLTAERRPVLLDRDVRQLVRAAATGDYFAAELKTKFSVKAS</sequence>